<organism evidence="1 2">
    <name type="scientific">Mycolicibacterium alvei</name>
    <dbReference type="NCBI Taxonomy" id="67081"/>
    <lineage>
        <taxon>Bacteria</taxon>
        <taxon>Bacillati</taxon>
        <taxon>Actinomycetota</taxon>
        <taxon>Actinomycetes</taxon>
        <taxon>Mycobacteriales</taxon>
        <taxon>Mycobacteriaceae</taxon>
        <taxon>Mycolicibacterium</taxon>
    </lineage>
</organism>
<protein>
    <submittedName>
        <fullName evidence="1">Uncharacterized protein</fullName>
    </submittedName>
</protein>
<accession>A0A6N4USW8</accession>
<dbReference type="AlphaFoldDB" id="A0A6N4USW8"/>
<gene>
    <name evidence="1" type="ORF">MALV_16370</name>
</gene>
<dbReference type="KEGG" id="malv:MALV_16370"/>
<reference evidence="1 2" key="1">
    <citation type="journal article" date="2019" name="Emerg. Microbes Infect.">
        <title>Comprehensive subspecies identification of 175 nontuberculous mycobacteria species based on 7547 genomic profiles.</title>
        <authorList>
            <person name="Matsumoto Y."/>
            <person name="Kinjo T."/>
            <person name="Motooka D."/>
            <person name="Nabeya D."/>
            <person name="Jung N."/>
            <person name="Uechi K."/>
            <person name="Horii T."/>
            <person name="Iida T."/>
            <person name="Fujita J."/>
            <person name="Nakamura S."/>
        </authorList>
    </citation>
    <scope>NUCLEOTIDE SEQUENCE [LARGE SCALE GENOMIC DNA]</scope>
    <source>
        <strain evidence="1 2">JCM 12272</strain>
    </source>
</reference>
<evidence type="ECO:0000313" key="2">
    <source>
        <dbReference type="Proteomes" id="UP000466906"/>
    </source>
</evidence>
<dbReference type="EMBL" id="AP022565">
    <property type="protein sequence ID" value="BBX26512.1"/>
    <property type="molecule type" value="Genomic_DNA"/>
</dbReference>
<sequence>MFGQIDQEAIDADKDPGPMNDAVLTTIENFLPNSTGLGQRGWFLELESFLGSSRVRGPRSGEPFRFPSYEEAIVALGGIRPMEARSAFSFEPLDDDRHPALARAAYAVLVIEKIRRVKNSFSTQPIPRDNELLQILPGILDPWPVEKEGRILTAEDKAEAFTMRFDEIVDRESFMRVGSEVISPEFAERSKPCFGTLEDSGGEYCSTLYTDSKDPSLTVDDIKKVIHPLNWDLCCPTFFNGMTEQTPGRLTADGWLRIIESISAEPDEYKLRTALVFSFDEREDDEGNGKGIIINYKLDTNRTGEELSAGIVEIDNGYLWVTPTHEGPGGKGVRIRTSKEERVNGLSPTATAALGCLLGWADNGKEMLAGAASKAMDGTLPLPPGRTLKGWPNKAAMAGAVDKGPPMIPPKVPATLPINFADTVDDTRNLAKSLVAKVTGNIGSAVSLWMDGLIRSDVEDITRDIGSDLRAWALDVYDTAERNVKPPKEKLGNG</sequence>
<dbReference type="RefSeq" id="WP_163662759.1">
    <property type="nucleotide sequence ID" value="NZ_AP022565.1"/>
</dbReference>
<keyword evidence="2" id="KW-1185">Reference proteome</keyword>
<evidence type="ECO:0000313" key="1">
    <source>
        <dbReference type="EMBL" id="BBX26512.1"/>
    </source>
</evidence>
<proteinExistence type="predicted"/>
<dbReference type="Proteomes" id="UP000466906">
    <property type="component" value="Chromosome"/>
</dbReference>
<name>A0A6N4USW8_9MYCO</name>